<evidence type="ECO:0000313" key="10">
    <source>
        <dbReference type="Proteomes" id="UP000282574"/>
    </source>
</evidence>
<gene>
    <name evidence="9" type="ORF">DSM107010_60820</name>
</gene>
<feature type="compositionally biased region" description="Basic and acidic residues" evidence="6">
    <location>
        <begin position="359"/>
        <end position="414"/>
    </location>
</feature>
<dbReference type="Pfam" id="PF00933">
    <property type="entry name" value="Glyco_hydro_3"/>
    <property type="match status" value="1"/>
</dbReference>
<evidence type="ECO:0000256" key="6">
    <source>
        <dbReference type="SAM" id="MobiDB-lite"/>
    </source>
</evidence>
<reference evidence="9 10" key="1">
    <citation type="journal article" date="2019" name="Genome Biol. Evol.">
        <title>Day and night: Metabolic profiles and evolutionary relationships of six axenic non-marine cyanobacteria.</title>
        <authorList>
            <person name="Will S.E."/>
            <person name="Henke P."/>
            <person name="Boedeker C."/>
            <person name="Huang S."/>
            <person name="Brinkmann H."/>
            <person name="Rohde M."/>
            <person name="Jarek M."/>
            <person name="Friedl T."/>
            <person name="Seufert S."/>
            <person name="Schumacher M."/>
            <person name="Overmann J."/>
            <person name="Neumann-Schaal M."/>
            <person name="Petersen J."/>
        </authorList>
    </citation>
    <scope>NUCLEOTIDE SEQUENCE [LARGE SCALE GENOMIC DNA]</scope>
    <source>
        <strain evidence="9 10">SAG 39.79</strain>
    </source>
</reference>
<dbReference type="GO" id="GO:0004563">
    <property type="term" value="F:beta-N-acetylhexosaminidase activity"/>
    <property type="evidence" value="ECO:0007669"/>
    <property type="project" value="UniProtKB-EC"/>
</dbReference>
<dbReference type="PANTHER" id="PTHR30480:SF13">
    <property type="entry name" value="BETA-HEXOSAMINIDASE"/>
    <property type="match status" value="1"/>
</dbReference>
<evidence type="ECO:0000313" key="9">
    <source>
        <dbReference type="EMBL" id="RUT03322.1"/>
    </source>
</evidence>
<protein>
    <recommendedName>
        <fullName evidence="3">beta-N-acetylhexosaminidase</fullName>
        <ecNumber evidence="3">3.2.1.52</ecNumber>
    </recommendedName>
</protein>
<sequence>MRSLPNLDSLSLTELVAQMLVVRASGYLFDHQILYPSWEPTTDKLKRLVELGVGGAILLGGSAAEIALKTQQLQSWATIPLLIAADIEEGVGQRFAGATWFPPPMAIGAIASHNLSLAQTYAAQMGAVTAQEALAIGINWVLAPVVDVNNNPDNPVINVRSFGDNPAIVSQLASAYIQGAKSYPVLTAAKHFPGHGDTAADSHLDLPVIPHSPARLAEIELPPFQAAIAAGVDAVMSAHLLIPSWDAEHPATLSSHILTQQLRQNMGFEGLIVTDALVMGAIANRYGANEAPVLAVEAGADILLMPVDPEGAIQAVCTAVETGRISKERIRASVERIWKAKLQVSGENREQGAGTSWEQGRKTRERGETGETRERGETRETRERGETGETRERGETRETRETRETGETGETRETIFELAKPEAFAVVNEILSASQVVGGNVPLMPVMPAQSASESQNLRNLIVVDELLGCDFLHRKAPAIALPTLHGYTTQLCDRHTPVVFETDDDCPTLLQLFIRGNPFRGSAGIAQVGQVWVKKLLASGNLQALVVYGSPYVLQQLLPMLPSIPYAFSYGQMPTAQAVSLSALFARSI</sequence>
<keyword evidence="4" id="KW-0378">Hydrolase</keyword>
<evidence type="ECO:0000256" key="4">
    <source>
        <dbReference type="ARBA" id="ARBA00022801"/>
    </source>
</evidence>
<evidence type="ECO:0000256" key="5">
    <source>
        <dbReference type="ARBA" id="ARBA00023295"/>
    </source>
</evidence>
<dbReference type="RefSeq" id="WP_127024797.1">
    <property type="nucleotide sequence ID" value="NZ_RSCK01000100.1"/>
</dbReference>
<accession>A0AB37UBT8</accession>
<dbReference type="InterPro" id="IPR050226">
    <property type="entry name" value="NagZ_Beta-hexosaminidase"/>
</dbReference>
<feature type="domain" description="Glycoside hydrolase family 3 N-terminal" evidence="7">
    <location>
        <begin position="14"/>
        <end position="338"/>
    </location>
</feature>
<dbReference type="Gene3D" id="3.20.20.300">
    <property type="entry name" value="Glycoside hydrolase, family 3, N-terminal domain"/>
    <property type="match status" value="1"/>
</dbReference>
<dbReference type="GO" id="GO:0005975">
    <property type="term" value="P:carbohydrate metabolic process"/>
    <property type="evidence" value="ECO:0007669"/>
    <property type="project" value="InterPro"/>
</dbReference>
<name>A0AB37UBT8_9CYAN</name>
<dbReference type="InterPro" id="IPR017853">
    <property type="entry name" value="GH"/>
</dbReference>
<feature type="domain" description="Bacterial Glycosyl hydrolase family 3 C-terminal" evidence="8">
    <location>
        <begin position="453"/>
        <end position="586"/>
    </location>
</feature>
<comment type="similarity">
    <text evidence="2">Belongs to the glycosyl hydrolase 3 family.</text>
</comment>
<dbReference type="SUPFAM" id="SSF51445">
    <property type="entry name" value="(Trans)glycosidases"/>
    <property type="match status" value="1"/>
</dbReference>
<dbReference type="InterPro" id="IPR001764">
    <property type="entry name" value="Glyco_hydro_3_N"/>
</dbReference>
<dbReference type="GO" id="GO:0009254">
    <property type="term" value="P:peptidoglycan turnover"/>
    <property type="evidence" value="ECO:0007669"/>
    <property type="project" value="TreeGrafter"/>
</dbReference>
<keyword evidence="10" id="KW-1185">Reference proteome</keyword>
<evidence type="ECO:0000256" key="1">
    <source>
        <dbReference type="ARBA" id="ARBA00001231"/>
    </source>
</evidence>
<dbReference type="AlphaFoldDB" id="A0AB37UBT8"/>
<feature type="region of interest" description="Disordered" evidence="6">
    <location>
        <begin position="344"/>
        <end position="414"/>
    </location>
</feature>
<comment type="caution">
    <text evidence="9">The sequence shown here is derived from an EMBL/GenBank/DDBJ whole genome shotgun (WGS) entry which is preliminary data.</text>
</comment>
<dbReference type="InterPro" id="IPR036962">
    <property type="entry name" value="Glyco_hydro_3_N_sf"/>
</dbReference>
<dbReference type="Proteomes" id="UP000282574">
    <property type="component" value="Unassembled WGS sequence"/>
</dbReference>
<proteinExistence type="inferred from homology"/>
<dbReference type="Gene3D" id="3.40.50.10870">
    <property type="entry name" value="Glycosyl hydrolase family 3"/>
    <property type="match status" value="1"/>
</dbReference>
<organism evidence="9 10">
    <name type="scientific">Chroococcidiopsis cubana SAG 39.79</name>
    <dbReference type="NCBI Taxonomy" id="388085"/>
    <lineage>
        <taxon>Bacteria</taxon>
        <taxon>Bacillati</taxon>
        <taxon>Cyanobacteriota</taxon>
        <taxon>Cyanophyceae</taxon>
        <taxon>Chroococcidiopsidales</taxon>
        <taxon>Chroococcidiopsidaceae</taxon>
        <taxon>Chroococcidiopsis</taxon>
    </lineage>
</organism>
<evidence type="ECO:0000256" key="2">
    <source>
        <dbReference type="ARBA" id="ARBA00005336"/>
    </source>
</evidence>
<evidence type="ECO:0000256" key="3">
    <source>
        <dbReference type="ARBA" id="ARBA00012663"/>
    </source>
</evidence>
<dbReference type="PANTHER" id="PTHR30480">
    <property type="entry name" value="BETA-HEXOSAMINIDASE-RELATED"/>
    <property type="match status" value="1"/>
</dbReference>
<keyword evidence="5" id="KW-0326">Glycosidase</keyword>
<dbReference type="InterPro" id="IPR041518">
    <property type="entry name" value="Bac_GH3_C"/>
</dbReference>
<dbReference type="EMBL" id="RSCK01000100">
    <property type="protein sequence ID" value="RUT03322.1"/>
    <property type="molecule type" value="Genomic_DNA"/>
</dbReference>
<comment type="catalytic activity">
    <reaction evidence="1">
        <text>Hydrolysis of terminal non-reducing N-acetyl-D-hexosamine residues in N-acetyl-beta-D-hexosaminides.</text>
        <dbReference type="EC" id="3.2.1.52"/>
    </reaction>
</comment>
<evidence type="ECO:0000259" key="8">
    <source>
        <dbReference type="Pfam" id="PF18034"/>
    </source>
</evidence>
<dbReference type="EC" id="3.2.1.52" evidence="3"/>
<dbReference type="Pfam" id="PF18034">
    <property type="entry name" value="Bac_GH3_C"/>
    <property type="match status" value="1"/>
</dbReference>
<evidence type="ECO:0000259" key="7">
    <source>
        <dbReference type="Pfam" id="PF00933"/>
    </source>
</evidence>